<dbReference type="Proteomes" id="UP001056708">
    <property type="component" value="Chromosome"/>
</dbReference>
<accession>A0ABY5AKS8</accession>
<dbReference type="InterPro" id="IPR008638">
    <property type="entry name" value="FhaB/CdiA-like_TPS"/>
</dbReference>
<feature type="domain" description="Filamentous haemagglutinin FhaB/tRNA nuclease CdiA-like TPS" evidence="2">
    <location>
        <begin position="39"/>
        <end position="152"/>
    </location>
</feature>
<dbReference type="Pfam" id="PF05860">
    <property type="entry name" value="TPS"/>
    <property type="match status" value="1"/>
</dbReference>
<gene>
    <name evidence="3" type="ORF">NEA10_13120</name>
</gene>
<dbReference type="InterPro" id="IPR011050">
    <property type="entry name" value="Pectin_lyase_fold/virulence"/>
</dbReference>
<dbReference type="SUPFAM" id="SSF51126">
    <property type="entry name" value="Pectin lyase-like"/>
    <property type="match status" value="1"/>
</dbReference>
<dbReference type="Gene3D" id="2.160.20.10">
    <property type="entry name" value="Single-stranded right-handed beta-helix, Pectin lyase-like"/>
    <property type="match status" value="1"/>
</dbReference>
<dbReference type="NCBIfam" id="TIGR01901">
    <property type="entry name" value="adhes_NPXG"/>
    <property type="match status" value="1"/>
</dbReference>
<dbReference type="SMART" id="SM00912">
    <property type="entry name" value="Haemagg_act"/>
    <property type="match status" value="1"/>
</dbReference>
<reference evidence="3" key="1">
    <citation type="submission" date="2022-06" db="EMBL/GenBank/DDBJ databases">
        <title>Genome sequence of Phormidium yuhuli AB48 isolated from an industrial photobioreactor environment.</title>
        <authorList>
            <person name="Qiu Y."/>
            <person name="Noonan A.J.C."/>
            <person name="Dofher K."/>
            <person name="Koch M."/>
            <person name="Kieft B."/>
            <person name="Lin X."/>
            <person name="Ziels R.M."/>
            <person name="Hallam S.J."/>
        </authorList>
    </citation>
    <scope>NUCLEOTIDE SEQUENCE</scope>
    <source>
        <strain evidence="3">AB48</strain>
    </source>
</reference>
<dbReference type="InterPro" id="IPR012334">
    <property type="entry name" value="Pectin_lyas_fold"/>
</dbReference>
<evidence type="ECO:0000313" key="3">
    <source>
        <dbReference type="EMBL" id="USR89803.1"/>
    </source>
</evidence>
<feature type="chain" id="PRO_5046682567" evidence="1">
    <location>
        <begin position="35"/>
        <end position="959"/>
    </location>
</feature>
<keyword evidence="4" id="KW-1185">Reference proteome</keyword>
<dbReference type="RefSeq" id="WP_252661005.1">
    <property type="nucleotide sequence ID" value="NZ_CP098611.1"/>
</dbReference>
<feature type="signal peptide" evidence="1">
    <location>
        <begin position="1"/>
        <end position="34"/>
    </location>
</feature>
<dbReference type="Pfam" id="PF12770">
    <property type="entry name" value="CHAT"/>
    <property type="match status" value="1"/>
</dbReference>
<protein>
    <submittedName>
        <fullName evidence="3">CHAT domain-containing protein</fullName>
    </submittedName>
</protein>
<organism evidence="3 4">
    <name type="scientific">Phormidium yuhuli AB48</name>
    <dbReference type="NCBI Taxonomy" id="2940671"/>
    <lineage>
        <taxon>Bacteria</taxon>
        <taxon>Bacillati</taxon>
        <taxon>Cyanobacteriota</taxon>
        <taxon>Cyanophyceae</taxon>
        <taxon>Oscillatoriophycideae</taxon>
        <taxon>Oscillatoriales</taxon>
        <taxon>Oscillatoriaceae</taxon>
        <taxon>Phormidium</taxon>
        <taxon>Phormidium yuhuli</taxon>
    </lineage>
</organism>
<evidence type="ECO:0000259" key="2">
    <source>
        <dbReference type="SMART" id="SM00912"/>
    </source>
</evidence>
<evidence type="ECO:0000256" key="1">
    <source>
        <dbReference type="SAM" id="SignalP"/>
    </source>
</evidence>
<name>A0ABY5AKS8_9CYAN</name>
<sequence length="959" mass="101394">MVTRSCFMSAQRWYAPLLTTTVLGLSLSLNQAQAQTLIPSNDGTGTQVIPEGDRFDIDGGSLSGDGQNLFHSFDRFDLNSGETANFLTSPEIRNVLGRIGGDASQIDGLLQLTGSRANLYLLNPAGILFGPNAQLDLPASFLVTSASAVTFNGGIFDLINTPDYQALTGDPSGFRFNGGGAITSLAPLQVPETLALLGGEVNAGNLTAGQLLIHAIPAEANLRISQPGFVLSLDLSAHPDRSTDIPGLLTGGEADGGEGILDTSGDVPRIQSGNVSLGNLTLTPASPDTPAEVVIEAGGSLSSGSINTSPGGGSIDLQAQGDINSQILLSGGGAIRLDSASGSIQTEDIIATGVNGGEIRLNAAENISTGNLDSEGLGGTGGNITTMAGGQTEILSLDGRGTAGGGSLSLSQSRLRVPGAVASGLIIEEDISVATSEGGRIQVEMTEFGVPFEVGNPTTSGTSGSLTAGGDRLDPPFTSSPGVFSQGAITVISPEAPDPVPQPGDPEVAEDIERLQRIPGPDPDSLMVLESSLDSEIRYTDDFVQFLDLDATPTVSLDDSRALLSEIEEETGERPALIYIQFVSNVQLSLNPTPQKQASSGVLKIDDDPLSDGLEMLVVTGAGDPVRVVVDGATRAQVMEAAFELRSNLTNPRLRRSDRYLAWSQQLYDLLIRPLETTLEEREITNLTFISDVGLRTLPLGVLHDGEQFLIERYNLGLIPSLSLTDTRRGNLQNTQVLAMGASIFPFNPALSPLPAVSTELQTISEQLWPGVNFLNEEFTVENLRRQRQQTPFGIIHLATHGEFVDGDASNSYIQLWGERLSLLEMSRLNLNRPPVELLVLSACRTAVGSTEAELGFAGLAVASGAKTALGSLWYVSDDGTLGLMTEFYRQLREQPTRSEALRQAQISLLNGEVRVEDSQLITPELTVSLPPELAAQIPDRDFSHPYFWSAFSLVGNPW</sequence>
<evidence type="ECO:0000313" key="4">
    <source>
        <dbReference type="Proteomes" id="UP001056708"/>
    </source>
</evidence>
<dbReference type="EMBL" id="CP098611">
    <property type="protein sequence ID" value="USR89803.1"/>
    <property type="molecule type" value="Genomic_DNA"/>
</dbReference>
<keyword evidence="1" id="KW-0732">Signal</keyword>
<dbReference type="InterPro" id="IPR024983">
    <property type="entry name" value="CHAT_dom"/>
</dbReference>
<proteinExistence type="predicted"/>